<dbReference type="AlphaFoldDB" id="A0A174HHQ9"/>
<proteinExistence type="predicted"/>
<sequence>MSRVIIIYSVIIFAGVIFFFVGSRYAFQKACKRRASHPANLETADDEQNSLSTKNEKIIITASDGVRLVGYFYERKKNAPIVIFFHGLWSTGFVNGKPIYRITEKHNWNLLLATLRAHGESGGEYSTFGALEKYDCRDWVSWARKRFGTESLIFLIGISMGGAIAMLSSNLEGMECVRGIIDEGGYTSPLEMIEINSRDKLQSKFLVRIFSELVNVGARIWGRCNLRGVDACKALMNTKIPVLIIHGDKDTQAPVAMAYRLNNSCKSEKQMLIIRGAGHTDCYKIDPLRYENAVYEFIKNHIT</sequence>
<dbReference type="InterPro" id="IPR029058">
    <property type="entry name" value="AB_hydrolase_fold"/>
</dbReference>
<keyword evidence="1" id="KW-0812">Transmembrane</keyword>
<keyword evidence="1" id="KW-1133">Transmembrane helix</keyword>
<dbReference type="Gene3D" id="3.40.50.1820">
    <property type="entry name" value="alpha/beta hydrolase"/>
    <property type="match status" value="1"/>
</dbReference>
<keyword evidence="1" id="KW-0472">Membrane</keyword>
<dbReference type="PANTHER" id="PTHR43358:SF4">
    <property type="entry name" value="ALPHA_BETA HYDROLASE FOLD-1 DOMAIN-CONTAINING PROTEIN"/>
    <property type="match status" value="1"/>
</dbReference>
<dbReference type="InterPro" id="IPR052920">
    <property type="entry name" value="DNA-binding_regulatory"/>
</dbReference>
<dbReference type="RefSeq" id="WP_055228351.1">
    <property type="nucleotide sequence ID" value="NZ_CYYV01000013.1"/>
</dbReference>
<evidence type="ECO:0000313" key="2">
    <source>
        <dbReference type="EMBL" id="CUO72927.1"/>
    </source>
</evidence>
<dbReference type="Proteomes" id="UP000095706">
    <property type="component" value="Unassembled WGS sequence"/>
</dbReference>
<dbReference type="EMBL" id="CYYV01000013">
    <property type="protein sequence ID" value="CUO72927.1"/>
    <property type="molecule type" value="Genomic_DNA"/>
</dbReference>
<feature type="transmembrane region" description="Helical" evidence="1">
    <location>
        <begin position="6"/>
        <end position="27"/>
    </location>
</feature>
<dbReference type="SUPFAM" id="SSF53474">
    <property type="entry name" value="alpha/beta-Hydrolases"/>
    <property type="match status" value="1"/>
</dbReference>
<accession>A0A174HHQ9</accession>
<evidence type="ECO:0000256" key="1">
    <source>
        <dbReference type="SAM" id="Phobius"/>
    </source>
</evidence>
<protein>
    <submittedName>
        <fullName evidence="2">2-succinyl-6-hydroxy-2,4-cyclohexadiene-1-carb oxylate synthase</fullName>
    </submittedName>
</protein>
<organism evidence="2 3">
    <name type="scientific">Fusicatenibacter saccharivorans</name>
    <dbReference type="NCBI Taxonomy" id="1150298"/>
    <lineage>
        <taxon>Bacteria</taxon>
        <taxon>Bacillati</taxon>
        <taxon>Bacillota</taxon>
        <taxon>Clostridia</taxon>
        <taxon>Lachnospirales</taxon>
        <taxon>Lachnospiraceae</taxon>
        <taxon>Fusicatenibacter</taxon>
    </lineage>
</organism>
<feature type="transmembrane region" description="Helical" evidence="1">
    <location>
        <begin position="152"/>
        <end position="171"/>
    </location>
</feature>
<reference evidence="2 3" key="1">
    <citation type="submission" date="2015-09" db="EMBL/GenBank/DDBJ databases">
        <authorList>
            <consortium name="Pathogen Informatics"/>
        </authorList>
    </citation>
    <scope>NUCLEOTIDE SEQUENCE [LARGE SCALE GENOMIC DNA]</scope>
    <source>
        <strain evidence="2 3">2789STDY5608849</strain>
    </source>
</reference>
<dbReference type="PANTHER" id="PTHR43358">
    <property type="entry name" value="ALPHA/BETA-HYDROLASE"/>
    <property type="match status" value="1"/>
</dbReference>
<name>A0A174HHQ9_9FIRM</name>
<evidence type="ECO:0000313" key="3">
    <source>
        <dbReference type="Proteomes" id="UP000095706"/>
    </source>
</evidence>
<gene>
    <name evidence="2" type="ORF">ERS852406_02685</name>
</gene>